<sequence length="71" mass="7642">METQKNASSTIRPKKIKIVIAIQSKIDTINPPNPSPPSINGTSGAVPDLAKKNPILKSLYFGKSSHNFTPL</sequence>
<protein>
    <submittedName>
        <fullName evidence="2">Uncharacterized protein</fullName>
    </submittedName>
</protein>
<dbReference type="Proteomes" id="UP000610746">
    <property type="component" value="Unassembled WGS sequence"/>
</dbReference>
<name>A0A8J8K8T9_9FLAO</name>
<organism evidence="2 3">
    <name type="scientific">Frigoriflavimonas asaccharolytica</name>
    <dbReference type="NCBI Taxonomy" id="2735899"/>
    <lineage>
        <taxon>Bacteria</taxon>
        <taxon>Pseudomonadati</taxon>
        <taxon>Bacteroidota</taxon>
        <taxon>Flavobacteriia</taxon>
        <taxon>Flavobacteriales</taxon>
        <taxon>Weeksellaceae</taxon>
        <taxon>Frigoriflavimonas</taxon>
    </lineage>
</organism>
<gene>
    <name evidence="2" type="ORF">HNQ03_002315</name>
</gene>
<dbReference type="EMBL" id="JABSNO010000018">
    <property type="protein sequence ID" value="NRS93228.1"/>
    <property type="molecule type" value="Genomic_DNA"/>
</dbReference>
<accession>A0A8J8K8T9</accession>
<proteinExistence type="predicted"/>
<evidence type="ECO:0000256" key="1">
    <source>
        <dbReference type="SAM" id="MobiDB-lite"/>
    </source>
</evidence>
<evidence type="ECO:0000313" key="3">
    <source>
        <dbReference type="Proteomes" id="UP000610746"/>
    </source>
</evidence>
<dbReference type="AlphaFoldDB" id="A0A8J8K8T9"/>
<feature type="region of interest" description="Disordered" evidence="1">
    <location>
        <begin position="27"/>
        <end position="46"/>
    </location>
</feature>
<evidence type="ECO:0000313" key="2">
    <source>
        <dbReference type="EMBL" id="NRS93228.1"/>
    </source>
</evidence>
<comment type="caution">
    <text evidence="2">The sequence shown here is derived from an EMBL/GenBank/DDBJ whole genome shotgun (WGS) entry which is preliminary data.</text>
</comment>
<keyword evidence="3" id="KW-1185">Reference proteome</keyword>
<dbReference type="RefSeq" id="WP_173779800.1">
    <property type="nucleotide sequence ID" value="NZ_JABSNO010000018.1"/>
</dbReference>
<reference evidence="2" key="1">
    <citation type="submission" date="2020-05" db="EMBL/GenBank/DDBJ databases">
        <title>Genomic Encyclopedia of Type Strains, Phase IV (KMG-V): Genome sequencing to study the core and pangenomes of soil and plant-associated prokaryotes.</title>
        <authorList>
            <person name="Whitman W."/>
        </authorList>
    </citation>
    <scope>NUCLEOTIDE SEQUENCE</scope>
    <source>
        <strain evidence="2">16F</strain>
    </source>
</reference>